<evidence type="ECO:0000259" key="2">
    <source>
        <dbReference type="PROSITE" id="PS51549"/>
    </source>
</evidence>
<gene>
    <name evidence="3" type="ORF">Ocin01_06866</name>
</gene>
<reference evidence="3 4" key="1">
    <citation type="journal article" date="2016" name="Genome Biol. Evol.">
        <title>Gene Family Evolution Reflects Adaptation to Soil Environmental Stressors in the Genome of the Collembolan Orchesella cincta.</title>
        <authorList>
            <person name="Faddeeva-Vakhrusheva A."/>
            <person name="Derks M.F."/>
            <person name="Anvar S.Y."/>
            <person name="Agamennone V."/>
            <person name="Suring W."/>
            <person name="Smit S."/>
            <person name="van Straalen N.M."/>
            <person name="Roelofs D."/>
        </authorList>
    </citation>
    <scope>NUCLEOTIDE SEQUENCE [LARGE SCALE GENOMIC DNA]</scope>
    <source>
        <tissue evidence="3">Mixed pool</tissue>
    </source>
</reference>
<dbReference type="PANTHER" id="PTHR24036">
    <property type="entry name" value="SKELETOR-RELATED"/>
    <property type="match status" value="1"/>
</dbReference>
<dbReference type="OMA" id="QIRIRGF"/>
<keyword evidence="4" id="KW-1185">Reference proteome</keyword>
<comment type="caution">
    <text evidence="3">The sequence shown here is derived from an EMBL/GenBank/DDBJ whole genome shotgun (WGS) entry which is preliminary data.</text>
</comment>
<name>A0A1D2N3H4_ORCCI</name>
<dbReference type="AlphaFoldDB" id="A0A1D2N3H4"/>
<dbReference type="PROSITE" id="PS51549">
    <property type="entry name" value="DM13"/>
    <property type="match status" value="1"/>
</dbReference>
<dbReference type="InterPro" id="IPR019545">
    <property type="entry name" value="DM13_domain"/>
</dbReference>
<sequence>MSSKANGKAITVLRNLRKIPRKERSSTMSPANTKLLKPILPTFLLLVFSSVPTLSQISLGRFQGDLAHGLQGEVQILNDKQIRIRGFSYDGQGPAVWFMGMKNGTQGVYSADGIALPNHFGNCRNLQRAYRNDDITITLPRRLRVYDLEAFSVYCFQYCHNFGYVKIPRDIRIPPAPSNIPRLYACSPRYPRCSRYGGCHVFD</sequence>
<evidence type="ECO:0000313" key="4">
    <source>
        <dbReference type="Proteomes" id="UP000094527"/>
    </source>
</evidence>
<dbReference type="Proteomes" id="UP000094527">
    <property type="component" value="Unassembled WGS sequence"/>
</dbReference>
<dbReference type="Pfam" id="PF10517">
    <property type="entry name" value="DM13"/>
    <property type="match status" value="1"/>
</dbReference>
<feature type="domain" description="DM13" evidence="2">
    <location>
        <begin position="60"/>
        <end position="168"/>
    </location>
</feature>
<protein>
    <submittedName>
        <fullName evidence="3">Protein Skeletor, isoforms D/E</fullName>
    </submittedName>
</protein>
<dbReference type="OrthoDB" id="2448405at2759"/>
<dbReference type="EMBL" id="LJIJ01000253">
    <property type="protein sequence ID" value="ODM99818.1"/>
    <property type="molecule type" value="Genomic_DNA"/>
</dbReference>
<organism evidence="3 4">
    <name type="scientific">Orchesella cincta</name>
    <name type="common">Springtail</name>
    <name type="synonym">Podura cincta</name>
    <dbReference type="NCBI Taxonomy" id="48709"/>
    <lineage>
        <taxon>Eukaryota</taxon>
        <taxon>Metazoa</taxon>
        <taxon>Ecdysozoa</taxon>
        <taxon>Arthropoda</taxon>
        <taxon>Hexapoda</taxon>
        <taxon>Collembola</taxon>
        <taxon>Entomobryomorpha</taxon>
        <taxon>Entomobryoidea</taxon>
        <taxon>Orchesellidae</taxon>
        <taxon>Orchesellinae</taxon>
        <taxon>Orchesella</taxon>
    </lineage>
</organism>
<dbReference type="InterPro" id="IPR052126">
    <property type="entry name" value="Spindle_Org/Thrombomodulin"/>
</dbReference>
<dbReference type="SMART" id="SM00686">
    <property type="entry name" value="DM13"/>
    <property type="match status" value="1"/>
</dbReference>
<evidence type="ECO:0000313" key="3">
    <source>
        <dbReference type="EMBL" id="ODM99818.1"/>
    </source>
</evidence>
<dbReference type="PANTHER" id="PTHR24036:SF5">
    <property type="entry name" value="THROMBOMODULIN"/>
    <property type="match status" value="1"/>
</dbReference>
<keyword evidence="1" id="KW-0677">Repeat</keyword>
<proteinExistence type="predicted"/>
<accession>A0A1D2N3H4</accession>
<evidence type="ECO:0000256" key="1">
    <source>
        <dbReference type="ARBA" id="ARBA00022737"/>
    </source>
</evidence>